<feature type="transmembrane region" description="Helical" evidence="6">
    <location>
        <begin position="410"/>
        <end position="431"/>
    </location>
</feature>
<dbReference type="Proteomes" id="UP000235392">
    <property type="component" value="Unassembled WGS sequence"/>
</dbReference>
<dbReference type="InterPro" id="IPR004843">
    <property type="entry name" value="Calcineurin-like_PHP"/>
</dbReference>
<evidence type="ECO:0000259" key="7">
    <source>
        <dbReference type="Pfam" id="PF00149"/>
    </source>
</evidence>
<feature type="domain" description="Calcineurin-like phosphoesterase" evidence="7">
    <location>
        <begin position="114"/>
        <end position="334"/>
    </location>
</feature>
<proteinExistence type="predicted"/>
<feature type="compositionally biased region" description="Basic residues" evidence="5">
    <location>
        <begin position="8"/>
        <end position="20"/>
    </location>
</feature>
<evidence type="ECO:0000256" key="5">
    <source>
        <dbReference type="SAM" id="MobiDB-lite"/>
    </source>
</evidence>
<evidence type="ECO:0000256" key="6">
    <source>
        <dbReference type="SAM" id="Phobius"/>
    </source>
</evidence>
<comment type="subcellular location">
    <subcellularLocation>
        <location evidence="1">Membrane</location>
        <topology evidence="1">Multi-pass membrane protein</topology>
    </subcellularLocation>
</comment>
<dbReference type="GO" id="GO:0005783">
    <property type="term" value="C:endoplasmic reticulum"/>
    <property type="evidence" value="ECO:0007669"/>
    <property type="project" value="TreeGrafter"/>
</dbReference>
<dbReference type="EMBL" id="PGCI01000184">
    <property type="protein sequence ID" value="PLW35123.1"/>
    <property type="molecule type" value="Genomic_DNA"/>
</dbReference>
<feature type="transmembrane region" description="Helical" evidence="6">
    <location>
        <begin position="705"/>
        <end position="730"/>
    </location>
</feature>
<dbReference type="GO" id="GO:0016020">
    <property type="term" value="C:membrane"/>
    <property type="evidence" value="ECO:0007669"/>
    <property type="project" value="UniProtKB-SubCell"/>
</dbReference>
<dbReference type="GO" id="GO:0006506">
    <property type="term" value="P:GPI anchor biosynthetic process"/>
    <property type="evidence" value="ECO:0007669"/>
    <property type="project" value="InterPro"/>
</dbReference>
<keyword evidence="4 6" id="KW-0472">Membrane</keyword>
<evidence type="ECO:0000256" key="4">
    <source>
        <dbReference type="ARBA" id="ARBA00023136"/>
    </source>
</evidence>
<reference evidence="8 9" key="1">
    <citation type="submission" date="2017-11" db="EMBL/GenBank/DDBJ databases">
        <title>De novo assembly and phasing of dikaryotic genomes from two isolates of Puccinia coronata f. sp. avenae, the causal agent of oat crown rust.</title>
        <authorList>
            <person name="Miller M.E."/>
            <person name="Zhang Y."/>
            <person name="Omidvar V."/>
            <person name="Sperschneider J."/>
            <person name="Schwessinger B."/>
            <person name="Raley C."/>
            <person name="Palmer J.M."/>
            <person name="Garnica D."/>
            <person name="Upadhyaya N."/>
            <person name="Rathjen J."/>
            <person name="Taylor J.M."/>
            <person name="Park R.F."/>
            <person name="Dodds P.N."/>
            <person name="Hirsch C.D."/>
            <person name="Kianian S.F."/>
            <person name="Figueroa M."/>
        </authorList>
    </citation>
    <scope>NUCLEOTIDE SEQUENCE [LARGE SCALE GENOMIC DNA]</scope>
    <source>
        <strain evidence="8">12SD80</strain>
    </source>
</reference>
<feature type="compositionally biased region" description="Low complexity" evidence="5">
    <location>
        <begin position="469"/>
        <end position="496"/>
    </location>
</feature>
<dbReference type="AlphaFoldDB" id="A0A2N5UBK9"/>
<evidence type="ECO:0000313" key="8">
    <source>
        <dbReference type="EMBL" id="PLW35123.1"/>
    </source>
</evidence>
<sequence length="732" mass="81201">MNHEQQQRRQRQRQRQRPRIKNTSSSSSSSSSSRLSSLIVLRTLWSITLIGAEWIHFQRTVSHCEWPTTKEAEAEAQVFHLLIIADPQLPTSEYSYPGRLAPLRWLSIKIIHQFIRKSWRLLIRNTNPHAIIFLGDLLDGGIATIDQAKFRAYVHRFFHTFTIPPNISNSTTLNHSPGLIYLVGNHDVGLYPSTSRERSQQARQRFINTWPPGALNGHIEWGNHTAIWIDALSLIEEYKRKAAGLLAEGEPEGEVTQFIKQLSGADMLLPKILFTHVPLWRPEGTSCGPLRESKREIHQGLGFNYQNEIPEEPSKMILEKIQPSLIFSGDDHDYCEVVHTLPSTSLANPSPLSIHEISVKSFSMGMGVHQPGYHLLSLSNPARFGRAPDEQTTFHRPCLLPDQIRIYTHVYLPLLVVSLVVLFGGPVYRLVKSSTAAAASRRQAKTNGLPIHHRTHRHRKSLSRTLMFSSHMPTTTTATSSTTISGSISSSECSSSNDEGHNKSDEEPHAPRFISHRARRSASLGLGMGMGIGLGIDHGDGFHSPTMSTTGMLSYHSPVDSGHDDARFSHPSPADPTLAHKFRRSLELASAAAAPGDPVYPPQLPLGRSLSSRFQSVPAIPSSAFSSSSSGLLSCSQRLFLRVLRLLLGRRLAERIRSLLVHARLLAGPSSSSSSSSSAPGSSAADPLANESLLHRRRRRRKGPLQAAAADLLRLLWVILVVYLAILAWFDF</sequence>
<dbReference type="Gene3D" id="3.60.21.10">
    <property type="match status" value="1"/>
</dbReference>
<dbReference type="PANTHER" id="PTHR13315:SF4">
    <property type="entry name" value="METALLOPHOSPHOESTERASE, ISOFORM E"/>
    <property type="match status" value="1"/>
</dbReference>
<dbReference type="SUPFAM" id="SSF56300">
    <property type="entry name" value="Metallo-dependent phosphatases"/>
    <property type="match status" value="1"/>
</dbReference>
<evidence type="ECO:0000256" key="1">
    <source>
        <dbReference type="ARBA" id="ARBA00004141"/>
    </source>
</evidence>
<organism evidence="8 9">
    <name type="scientific">Puccinia coronata f. sp. avenae</name>
    <dbReference type="NCBI Taxonomy" id="200324"/>
    <lineage>
        <taxon>Eukaryota</taxon>
        <taxon>Fungi</taxon>
        <taxon>Dikarya</taxon>
        <taxon>Basidiomycota</taxon>
        <taxon>Pucciniomycotina</taxon>
        <taxon>Pucciniomycetes</taxon>
        <taxon>Pucciniales</taxon>
        <taxon>Pucciniaceae</taxon>
        <taxon>Puccinia</taxon>
    </lineage>
</organism>
<protein>
    <recommendedName>
        <fullName evidence="7">Calcineurin-like phosphoesterase domain-containing protein</fullName>
    </recommendedName>
</protein>
<evidence type="ECO:0000256" key="3">
    <source>
        <dbReference type="ARBA" id="ARBA00022989"/>
    </source>
</evidence>
<feature type="region of interest" description="Disordered" evidence="5">
    <location>
        <begin position="439"/>
        <end position="514"/>
    </location>
</feature>
<dbReference type="Pfam" id="PF00149">
    <property type="entry name" value="Metallophos"/>
    <property type="match status" value="1"/>
</dbReference>
<feature type="compositionally biased region" description="Basic and acidic residues" evidence="5">
    <location>
        <begin position="498"/>
        <end position="510"/>
    </location>
</feature>
<keyword evidence="3 6" id="KW-1133">Transmembrane helix</keyword>
<dbReference type="PANTHER" id="PTHR13315">
    <property type="entry name" value="METALLO PHOSPHOESTERASE RELATED"/>
    <property type="match status" value="1"/>
</dbReference>
<name>A0A2N5UBK9_9BASI</name>
<dbReference type="InterPro" id="IPR033308">
    <property type="entry name" value="PGAP5/Cdc1/Ted1"/>
</dbReference>
<evidence type="ECO:0000313" key="9">
    <source>
        <dbReference type="Proteomes" id="UP000235392"/>
    </source>
</evidence>
<feature type="compositionally biased region" description="Low complexity" evidence="5">
    <location>
        <begin position="668"/>
        <end position="685"/>
    </location>
</feature>
<keyword evidence="2 6" id="KW-0812">Transmembrane</keyword>
<dbReference type="GO" id="GO:0016787">
    <property type="term" value="F:hydrolase activity"/>
    <property type="evidence" value="ECO:0007669"/>
    <property type="project" value="InterPro"/>
</dbReference>
<feature type="region of interest" description="Disordered" evidence="5">
    <location>
        <begin position="668"/>
        <end position="687"/>
    </location>
</feature>
<evidence type="ECO:0000256" key="2">
    <source>
        <dbReference type="ARBA" id="ARBA00022692"/>
    </source>
</evidence>
<feature type="region of interest" description="Disordered" evidence="5">
    <location>
        <begin position="1"/>
        <end position="32"/>
    </location>
</feature>
<dbReference type="InterPro" id="IPR029052">
    <property type="entry name" value="Metallo-depent_PP-like"/>
</dbReference>
<comment type="caution">
    <text evidence="8">The sequence shown here is derived from an EMBL/GenBank/DDBJ whole genome shotgun (WGS) entry which is preliminary data.</text>
</comment>
<accession>A0A2N5UBK9</accession>
<gene>
    <name evidence="8" type="ORF">PCASD_12984</name>
</gene>
<feature type="compositionally biased region" description="Basic residues" evidence="5">
    <location>
        <begin position="451"/>
        <end position="462"/>
    </location>
</feature>